<reference evidence="5" key="2">
    <citation type="submission" date="2025-09" db="UniProtKB">
        <authorList>
            <consortium name="Ensembl"/>
        </authorList>
    </citation>
    <scope>IDENTIFICATION</scope>
</reference>
<dbReference type="PANTHER" id="PTHR15367:SF3">
    <property type="entry name" value="DNA-DIRECTED RNA POLYMERASE III SUBUNIT RPC7"/>
    <property type="match status" value="1"/>
</dbReference>
<sequence length="164" mass="19016">MAGKGRGVAAFTFNIEALGIGRGSMPETRVGPNPLFPQTDFKPMPLKDGEDENYMLALKQEMRGTMQRRPQNIKPLKNKVERYTERYLKKTHVEDEEWTPDWNLFPKDLMPQKKKPHPKTGILNELAKKDDGTVENSDEENEKKKNNEEEEIEEEELEEDAEEV</sequence>
<feature type="region of interest" description="Disordered" evidence="4">
    <location>
        <begin position="25"/>
        <end position="49"/>
    </location>
</feature>
<organism evidence="5 6">
    <name type="scientific">Neogobius melanostomus</name>
    <name type="common">round goby</name>
    <dbReference type="NCBI Taxonomy" id="47308"/>
    <lineage>
        <taxon>Eukaryota</taxon>
        <taxon>Metazoa</taxon>
        <taxon>Chordata</taxon>
        <taxon>Craniata</taxon>
        <taxon>Vertebrata</taxon>
        <taxon>Euteleostomi</taxon>
        <taxon>Actinopterygii</taxon>
        <taxon>Neopterygii</taxon>
        <taxon>Teleostei</taxon>
        <taxon>Neoteleostei</taxon>
        <taxon>Acanthomorphata</taxon>
        <taxon>Gobiaria</taxon>
        <taxon>Gobiiformes</taxon>
        <taxon>Gobioidei</taxon>
        <taxon>Gobiidae</taxon>
        <taxon>Benthophilinae</taxon>
        <taxon>Neogobiini</taxon>
        <taxon>Neogobius</taxon>
    </lineage>
</organism>
<evidence type="ECO:0008006" key="7">
    <source>
        <dbReference type="Google" id="ProtNLM"/>
    </source>
</evidence>
<evidence type="ECO:0000313" key="6">
    <source>
        <dbReference type="Proteomes" id="UP000694523"/>
    </source>
</evidence>
<comment type="subcellular location">
    <subcellularLocation>
        <location evidence="1">Nucleus</location>
    </subcellularLocation>
</comment>
<dbReference type="Ensembl" id="ENSNMLT00000046045.1">
    <property type="protein sequence ID" value="ENSNMLP00000041423.1"/>
    <property type="gene ID" value="ENSNMLG00000025363.1"/>
</dbReference>
<evidence type="ECO:0000256" key="3">
    <source>
        <dbReference type="ARBA" id="ARBA00023242"/>
    </source>
</evidence>
<dbReference type="GO" id="GO:0006383">
    <property type="term" value="P:transcription by RNA polymerase III"/>
    <property type="evidence" value="ECO:0007669"/>
    <property type="project" value="InterPro"/>
</dbReference>
<name>A0A8C6UUD5_9GOBI</name>
<comment type="similarity">
    <text evidence="2">Belongs to the eukaryotic RPC7 RNA polymerase subunit family.</text>
</comment>
<dbReference type="InterPro" id="IPR024661">
    <property type="entry name" value="RNA_pol_III_Rpc31"/>
</dbReference>
<feature type="compositionally biased region" description="Acidic residues" evidence="4">
    <location>
        <begin position="148"/>
        <end position="164"/>
    </location>
</feature>
<protein>
    <recommendedName>
        <fullName evidence="7">DNA-directed RNA polymerase III subunit</fullName>
    </recommendedName>
</protein>
<reference evidence="5" key="1">
    <citation type="submission" date="2025-08" db="UniProtKB">
        <authorList>
            <consortium name="Ensembl"/>
        </authorList>
    </citation>
    <scope>IDENTIFICATION</scope>
</reference>
<feature type="region of interest" description="Disordered" evidence="4">
    <location>
        <begin position="102"/>
        <end position="164"/>
    </location>
</feature>
<dbReference type="Pfam" id="PF11705">
    <property type="entry name" value="RNA_pol_3_Rpc31"/>
    <property type="match status" value="1"/>
</dbReference>
<evidence type="ECO:0000256" key="4">
    <source>
        <dbReference type="SAM" id="MobiDB-lite"/>
    </source>
</evidence>
<dbReference type="GO" id="GO:0005666">
    <property type="term" value="C:RNA polymerase III complex"/>
    <property type="evidence" value="ECO:0007669"/>
    <property type="project" value="TreeGrafter"/>
</dbReference>
<accession>A0A8C6UUD5</accession>
<evidence type="ECO:0000256" key="2">
    <source>
        <dbReference type="ARBA" id="ARBA00008352"/>
    </source>
</evidence>
<keyword evidence="3" id="KW-0539">Nucleus</keyword>
<evidence type="ECO:0000313" key="5">
    <source>
        <dbReference type="Ensembl" id="ENSNMLP00000041423.1"/>
    </source>
</evidence>
<dbReference type="Proteomes" id="UP000694523">
    <property type="component" value="Unplaced"/>
</dbReference>
<evidence type="ECO:0000256" key="1">
    <source>
        <dbReference type="ARBA" id="ARBA00004123"/>
    </source>
</evidence>
<proteinExistence type="inferred from homology"/>
<dbReference type="AlphaFoldDB" id="A0A8C6UUD5"/>
<keyword evidence="6" id="KW-1185">Reference proteome</keyword>
<dbReference type="PANTHER" id="PTHR15367">
    <property type="entry name" value="DNA-DIRECTED RNA POLYMERASE III"/>
    <property type="match status" value="1"/>
</dbReference>